<gene>
    <name evidence="7" type="ORF">DTER00134_LOCUS15579</name>
    <name evidence="8" type="ORF">DTER00134_LOCUS15584</name>
</gene>
<dbReference type="Pfam" id="PF07714">
    <property type="entry name" value="PK_Tyr_Ser-Thr"/>
    <property type="match status" value="1"/>
</dbReference>
<name>A0A6S8M5Z5_DUNTE</name>
<evidence type="ECO:0000256" key="2">
    <source>
        <dbReference type="ARBA" id="ARBA00022606"/>
    </source>
</evidence>
<dbReference type="SUPFAM" id="SSF55781">
    <property type="entry name" value="GAF domain-like"/>
    <property type="match status" value="1"/>
</dbReference>
<dbReference type="EMBL" id="HBIP01025878">
    <property type="protein sequence ID" value="CAE0500511.1"/>
    <property type="molecule type" value="Transcribed_RNA"/>
</dbReference>
<organism evidence="7">
    <name type="scientific">Dunaliella tertiolecta</name>
    <name type="common">Green alga</name>
    <dbReference type="NCBI Taxonomy" id="3047"/>
    <lineage>
        <taxon>Eukaryota</taxon>
        <taxon>Viridiplantae</taxon>
        <taxon>Chlorophyta</taxon>
        <taxon>core chlorophytes</taxon>
        <taxon>Chlorophyceae</taxon>
        <taxon>CS clade</taxon>
        <taxon>Chlamydomonadales</taxon>
        <taxon>Dunaliellaceae</taxon>
        <taxon>Dunaliella</taxon>
    </lineage>
</organism>
<dbReference type="PROSITE" id="PS00107">
    <property type="entry name" value="PROTEIN_KINASE_ATP"/>
    <property type="match status" value="1"/>
</dbReference>
<feature type="domain" description="Protein kinase" evidence="6">
    <location>
        <begin position="440"/>
        <end position="634"/>
    </location>
</feature>
<dbReference type="PANTHER" id="PTHR43102:SF2">
    <property type="entry name" value="GAF DOMAIN-CONTAINING PROTEIN"/>
    <property type="match status" value="1"/>
</dbReference>
<dbReference type="GO" id="GO:0004672">
    <property type="term" value="F:protein kinase activity"/>
    <property type="evidence" value="ECO:0007669"/>
    <property type="project" value="InterPro"/>
</dbReference>
<dbReference type="PROSITE" id="PS50011">
    <property type="entry name" value="PROTEIN_KINASE_DOM"/>
    <property type="match status" value="1"/>
</dbReference>
<dbReference type="InterPro" id="IPR017441">
    <property type="entry name" value="Protein_kinase_ATP_BS"/>
</dbReference>
<evidence type="ECO:0000256" key="3">
    <source>
        <dbReference type="ARBA" id="ARBA00023170"/>
    </source>
</evidence>
<feature type="compositionally biased region" description="Low complexity" evidence="5">
    <location>
        <begin position="44"/>
        <end position="60"/>
    </location>
</feature>
<keyword evidence="1" id="KW-0157">Chromophore</keyword>
<dbReference type="InterPro" id="IPR000719">
    <property type="entry name" value="Prot_kinase_dom"/>
</dbReference>
<dbReference type="PANTHER" id="PTHR43102">
    <property type="entry name" value="SLR1143 PROTEIN"/>
    <property type="match status" value="1"/>
</dbReference>
<keyword evidence="2" id="KW-0716">Sensory transduction</keyword>
<feature type="region of interest" description="Disordered" evidence="5">
    <location>
        <begin position="407"/>
        <end position="430"/>
    </location>
</feature>
<proteinExistence type="predicted"/>
<evidence type="ECO:0000313" key="7">
    <source>
        <dbReference type="EMBL" id="CAE0500506.1"/>
    </source>
</evidence>
<keyword evidence="3" id="KW-0675">Receptor</keyword>
<dbReference type="SUPFAM" id="SSF55785">
    <property type="entry name" value="PYP-like sensor domain (PAS domain)"/>
    <property type="match status" value="1"/>
</dbReference>
<sequence length="634" mass="69982">MGSSPSKTSGKGSSKGSKSALDQARKQALDRKSQGSNSNQGGLASASVPNPAAAAPPVHSSAISDSVVPIGHTAYTDGTYNGAPLPPDEEERMKTLSALKVLDTAPEERFDDLTRLACMIFKVPIALVSLVDKDRQWFKSHQGLAATFTDRKSSFCAWTLLPQHPEVLVVENTLTDARFKDNALVAGPPGIRFYAGCPLVASNKMRYGSLCIIDREPRTFTADNCQMLSNLAEMVVRELEKEVLLEEQRQRSEMLSQENTQLLRAIDAFSEGIVLVDVSLDEWPVVFCNEAWESLTCFERDQIGSGFWQHFSLPDDQRNKVRAQIETAIEEQEGFDLSVQFVNRTTGEKQWIGLQMRCASTETMDQYMPLVGIPNILPMDAPTADKVKEEEETESIYYFATLNPNQVSSSKNASSAGNSRSSNPRNAFSLSNKVDPFDDVKLGQLLGTGSYGRVYRGMWNGAVVAVKVLEHLQRDDDPGAPDKEAILNGQLSHPSIVQMYKSCAREIGHSQEEDGKSIMETWMVMEYCNKGSLCDAVDKGWFRSKTSLFEPDWKALIVTAKEIASAMCYLHGCNILHGDLTSNNILLAGGEKDQRMFVSKVRMPLVLCALLQRSARLQHSTRRPHQQQHSAGGG</sequence>
<keyword evidence="4" id="KW-0547">Nucleotide-binding</keyword>
<dbReference type="InterPro" id="IPR029016">
    <property type="entry name" value="GAF-like_dom_sf"/>
</dbReference>
<dbReference type="InterPro" id="IPR003018">
    <property type="entry name" value="GAF"/>
</dbReference>
<evidence type="ECO:0000259" key="6">
    <source>
        <dbReference type="PROSITE" id="PS50011"/>
    </source>
</evidence>
<protein>
    <recommendedName>
        <fullName evidence="6">Protein kinase domain-containing protein</fullName>
    </recommendedName>
</protein>
<evidence type="ECO:0000256" key="1">
    <source>
        <dbReference type="ARBA" id="ARBA00022543"/>
    </source>
</evidence>
<keyword evidence="4" id="KW-0067">ATP-binding</keyword>
<dbReference type="CDD" id="cd00130">
    <property type="entry name" value="PAS"/>
    <property type="match status" value="1"/>
</dbReference>
<dbReference type="InterPro" id="IPR001245">
    <property type="entry name" value="Ser-Thr/Tyr_kinase_cat_dom"/>
</dbReference>
<feature type="compositionally biased region" description="Low complexity" evidence="5">
    <location>
        <begin position="1"/>
        <end position="19"/>
    </location>
</feature>
<dbReference type="Gene3D" id="3.30.450.40">
    <property type="match status" value="1"/>
</dbReference>
<accession>A0A6S8M5Z5</accession>
<dbReference type="PROSITE" id="PS00109">
    <property type="entry name" value="PROTEIN_KINASE_TYR"/>
    <property type="match status" value="1"/>
</dbReference>
<dbReference type="SMART" id="SM00065">
    <property type="entry name" value="GAF"/>
    <property type="match status" value="1"/>
</dbReference>
<dbReference type="GO" id="GO:0005524">
    <property type="term" value="F:ATP binding"/>
    <property type="evidence" value="ECO:0007669"/>
    <property type="project" value="UniProtKB-UniRule"/>
</dbReference>
<dbReference type="EMBL" id="HBIP01025873">
    <property type="protein sequence ID" value="CAE0500506.1"/>
    <property type="molecule type" value="Transcribed_RNA"/>
</dbReference>
<dbReference type="Gene3D" id="3.30.450.20">
    <property type="entry name" value="PAS domain"/>
    <property type="match status" value="1"/>
</dbReference>
<evidence type="ECO:0000313" key="8">
    <source>
        <dbReference type="EMBL" id="CAE0500511.1"/>
    </source>
</evidence>
<feature type="binding site" evidence="4">
    <location>
        <position position="467"/>
    </location>
    <ligand>
        <name>ATP</name>
        <dbReference type="ChEBI" id="CHEBI:30616"/>
    </ligand>
</feature>
<dbReference type="AlphaFoldDB" id="A0A6S8M5Z5"/>
<evidence type="ECO:0000256" key="4">
    <source>
        <dbReference type="PROSITE-ProRule" id="PRU10141"/>
    </source>
</evidence>
<dbReference type="InterPro" id="IPR000014">
    <property type="entry name" value="PAS"/>
</dbReference>
<feature type="compositionally biased region" description="Low complexity" evidence="5">
    <location>
        <begin position="408"/>
        <end position="427"/>
    </location>
</feature>
<keyword evidence="1" id="KW-0600">Photoreceptor protein</keyword>
<dbReference type="InterPro" id="IPR035965">
    <property type="entry name" value="PAS-like_dom_sf"/>
</dbReference>
<dbReference type="SUPFAM" id="SSF56112">
    <property type="entry name" value="Protein kinase-like (PK-like)"/>
    <property type="match status" value="1"/>
</dbReference>
<evidence type="ECO:0000256" key="5">
    <source>
        <dbReference type="SAM" id="MobiDB-lite"/>
    </source>
</evidence>
<feature type="compositionally biased region" description="Basic and acidic residues" evidence="5">
    <location>
        <begin position="23"/>
        <end position="33"/>
    </location>
</feature>
<reference evidence="7" key="1">
    <citation type="submission" date="2021-01" db="EMBL/GenBank/DDBJ databases">
        <authorList>
            <person name="Corre E."/>
            <person name="Pelletier E."/>
            <person name="Niang G."/>
            <person name="Scheremetjew M."/>
            <person name="Finn R."/>
            <person name="Kale V."/>
            <person name="Holt S."/>
            <person name="Cochrane G."/>
            <person name="Meng A."/>
            <person name="Brown T."/>
            <person name="Cohen L."/>
        </authorList>
    </citation>
    <scope>NUCLEOTIDE SEQUENCE</scope>
    <source>
        <strain evidence="7">CCMP1320</strain>
    </source>
</reference>
<dbReference type="Gene3D" id="1.10.510.10">
    <property type="entry name" value="Transferase(Phosphotransferase) domain 1"/>
    <property type="match status" value="1"/>
</dbReference>
<dbReference type="InterPro" id="IPR011009">
    <property type="entry name" value="Kinase-like_dom_sf"/>
</dbReference>
<dbReference type="Pfam" id="PF01590">
    <property type="entry name" value="GAF"/>
    <property type="match status" value="1"/>
</dbReference>
<feature type="region of interest" description="Disordered" evidence="5">
    <location>
        <begin position="1"/>
        <end position="60"/>
    </location>
</feature>
<dbReference type="InterPro" id="IPR008266">
    <property type="entry name" value="Tyr_kinase_AS"/>
</dbReference>
<dbReference type="GO" id="GO:0009881">
    <property type="term" value="F:photoreceptor activity"/>
    <property type="evidence" value="ECO:0007669"/>
    <property type="project" value="UniProtKB-KW"/>
</dbReference>